<protein>
    <submittedName>
        <fullName evidence="2">Uncharacterized protein</fullName>
    </submittedName>
</protein>
<sequence>MSDRAMSEEAMLASLRDMRLPSEAAGGMIADLAVTFGVAGLLAVLIAAGLRLLSQRRVSAPVASLKTRIAECAELPAPERRVALLYLLRAQDPIRYAELRGEIYHPGGGVDLATLEGEVKRFV</sequence>
<organism evidence="2 3">
    <name type="scientific">Roseobacter fucihabitans</name>
    <dbReference type="NCBI Taxonomy" id="1537242"/>
    <lineage>
        <taxon>Bacteria</taxon>
        <taxon>Pseudomonadati</taxon>
        <taxon>Pseudomonadota</taxon>
        <taxon>Alphaproteobacteria</taxon>
        <taxon>Rhodobacterales</taxon>
        <taxon>Roseobacteraceae</taxon>
        <taxon>Roseobacter</taxon>
    </lineage>
</organism>
<reference evidence="3" key="1">
    <citation type="submission" date="2024-01" db="EMBL/GenBank/DDBJ databases">
        <title>Roseobacter fucihabitans sp. nov., isolated from the brown alga Fucus spiralis.</title>
        <authorList>
            <person name="Hahnke S."/>
            <person name="Berger M."/>
            <person name="Schlingloff A."/>
            <person name="Athale I."/>
            <person name="Neumann-Schaal M."/>
            <person name="Adenaya A."/>
            <person name="Poehlein A."/>
            <person name="Daniel R."/>
            <person name="Pertersen J."/>
            <person name="Brinkhoff T."/>
        </authorList>
    </citation>
    <scope>NUCLEOTIDE SEQUENCE [LARGE SCALE GENOMIC DNA]</scope>
    <source>
        <strain evidence="3">B14</strain>
    </source>
</reference>
<evidence type="ECO:0000313" key="2">
    <source>
        <dbReference type="EMBL" id="WVX51109.1"/>
    </source>
</evidence>
<name>A0ABZ2BYM7_9RHOB</name>
<evidence type="ECO:0000256" key="1">
    <source>
        <dbReference type="SAM" id="Phobius"/>
    </source>
</evidence>
<proteinExistence type="predicted"/>
<gene>
    <name evidence="2" type="ORF">ROLI_042100</name>
</gene>
<keyword evidence="1" id="KW-0472">Membrane</keyword>
<keyword evidence="1" id="KW-1133">Transmembrane helix</keyword>
<accession>A0ABZ2BYM7</accession>
<evidence type="ECO:0000313" key="3">
    <source>
        <dbReference type="Proteomes" id="UP001318682"/>
    </source>
</evidence>
<dbReference type="Proteomes" id="UP001318682">
    <property type="component" value="Chromosome"/>
</dbReference>
<dbReference type="RefSeq" id="WP_187429501.1">
    <property type="nucleotide sequence ID" value="NZ_CP143423.1"/>
</dbReference>
<dbReference type="EMBL" id="CP143423">
    <property type="protein sequence ID" value="WVX51109.1"/>
    <property type="molecule type" value="Genomic_DNA"/>
</dbReference>
<keyword evidence="3" id="KW-1185">Reference proteome</keyword>
<keyword evidence="1" id="KW-0812">Transmembrane</keyword>
<feature type="transmembrane region" description="Helical" evidence="1">
    <location>
        <begin position="24"/>
        <end position="50"/>
    </location>
</feature>